<organism evidence="1 2">
    <name type="scientific">Botryotinia calthae</name>
    <dbReference type="NCBI Taxonomy" id="38488"/>
    <lineage>
        <taxon>Eukaryota</taxon>
        <taxon>Fungi</taxon>
        <taxon>Dikarya</taxon>
        <taxon>Ascomycota</taxon>
        <taxon>Pezizomycotina</taxon>
        <taxon>Leotiomycetes</taxon>
        <taxon>Helotiales</taxon>
        <taxon>Sclerotiniaceae</taxon>
        <taxon>Botryotinia</taxon>
    </lineage>
</organism>
<keyword evidence="2" id="KW-1185">Reference proteome</keyword>
<name>A0A4Y8D7P4_9HELO</name>
<gene>
    <name evidence="1" type="ORF">BOTCAL_0084g00270</name>
</gene>
<reference evidence="1 2" key="1">
    <citation type="submission" date="2017-11" db="EMBL/GenBank/DDBJ databases">
        <title>Comparative genomics of Botrytis spp.</title>
        <authorList>
            <person name="Valero-Jimenez C.A."/>
            <person name="Tapia P."/>
            <person name="Veloso J."/>
            <person name="Silva-Moreno E."/>
            <person name="Staats M."/>
            <person name="Valdes J.H."/>
            <person name="Van Kan J.A.L."/>
        </authorList>
    </citation>
    <scope>NUCLEOTIDE SEQUENCE [LARGE SCALE GENOMIC DNA]</scope>
    <source>
        <strain evidence="1 2">MUCL2830</strain>
    </source>
</reference>
<accession>A0A4Y8D7P4</accession>
<proteinExistence type="predicted"/>
<sequence>MLKRNMGVEKQQYTLADSEEVQVEEGTIAGLVISERIIYHAKTEYFSSNKTLVDQTWSLIDTSPGAIAISLEYAANNDVLTSLDAFPLDDKKGIVFA</sequence>
<dbReference type="Proteomes" id="UP000297299">
    <property type="component" value="Unassembled WGS sequence"/>
</dbReference>
<evidence type="ECO:0000313" key="2">
    <source>
        <dbReference type="Proteomes" id="UP000297299"/>
    </source>
</evidence>
<protein>
    <submittedName>
        <fullName evidence="1">Uncharacterized protein</fullName>
    </submittedName>
</protein>
<dbReference type="EMBL" id="PHWZ01000084">
    <property type="protein sequence ID" value="TEY73048.1"/>
    <property type="molecule type" value="Genomic_DNA"/>
</dbReference>
<comment type="caution">
    <text evidence="1">The sequence shown here is derived from an EMBL/GenBank/DDBJ whole genome shotgun (WGS) entry which is preliminary data.</text>
</comment>
<evidence type="ECO:0000313" key="1">
    <source>
        <dbReference type="EMBL" id="TEY73048.1"/>
    </source>
</evidence>
<dbReference type="AlphaFoldDB" id="A0A4Y8D7P4"/>